<dbReference type="InterPro" id="IPR027417">
    <property type="entry name" value="P-loop_NTPase"/>
</dbReference>
<sequence length="402" mass="45405">MDVDAKLQHLRCIIIPEMKMLIEAAENSPHRDCLHGWVKSLEEAVREAELVLDQNKCRLLKQKAKSSAGGITMRLKSLPLVKDLSKGFGVLLQNRKLTKRLMKLEKTAVKAKEFLPWLSVGVSNVRGYGVTNVSGWKFTTSLLTHKVFGRDEQRDRIVGFLRDTATLESESSIVKNHSVVAIVGVGGAGKTTLAQYICDYERETKHFDVIMWIHVPQRLDVVKLTKEMVESATLKECPNLTNFDSLQGILEDSLRSKKFLLVLDDVWSATTEVVLWWEQLLAPLSAGNRGSKILITTRAEKAAEFLRARHILRLEEIEQSDFLSLFMYYALGDAKVDNNRLYERLKDIVRQNAPKLHGSPLAARMVGSQLCKRPPNVDFWESILSKDLSEDIASLHCGAIRI</sequence>
<dbReference type="PRINTS" id="PR00364">
    <property type="entry name" value="DISEASERSIST"/>
</dbReference>
<dbReference type="InterPro" id="IPR002182">
    <property type="entry name" value="NB-ARC"/>
</dbReference>
<dbReference type="PANTHER" id="PTHR36766:SF64">
    <property type="entry name" value="OS12G0206100 PROTEIN"/>
    <property type="match status" value="1"/>
</dbReference>
<feature type="domain" description="AAA+ ATPase" evidence="1">
    <location>
        <begin position="176"/>
        <end position="318"/>
    </location>
</feature>
<dbReference type="SUPFAM" id="SSF52540">
    <property type="entry name" value="P-loop containing nucleoside triphosphate hydrolases"/>
    <property type="match status" value="1"/>
</dbReference>
<protein>
    <recommendedName>
        <fullName evidence="1">AAA+ ATPase domain-containing protein</fullName>
    </recommendedName>
</protein>
<evidence type="ECO:0000313" key="2">
    <source>
        <dbReference type="EMBL" id="CAD1842897.1"/>
    </source>
</evidence>
<dbReference type="Pfam" id="PF00931">
    <property type="entry name" value="NB-ARC"/>
    <property type="match status" value="1"/>
</dbReference>
<dbReference type="SMART" id="SM00382">
    <property type="entry name" value="AAA"/>
    <property type="match status" value="1"/>
</dbReference>
<accession>A0A6V7QJ15</accession>
<name>A0A6V7QJ15_ANACO</name>
<dbReference type="GO" id="GO:0043531">
    <property type="term" value="F:ADP binding"/>
    <property type="evidence" value="ECO:0007669"/>
    <property type="project" value="InterPro"/>
</dbReference>
<dbReference type="InterPro" id="IPR003593">
    <property type="entry name" value="AAA+_ATPase"/>
</dbReference>
<evidence type="ECO:0000259" key="1">
    <source>
        <dbReference type="SMART" id="SM00382"/>
    </source>
</evidence>
<proteinExistence type="predicted"/>
<dbReference type="PANTHER" id="PTHR36766">
    <property type="entry name" value="PLANT BROAD-SPECTRUM MILDEW RESISTANCE PROTEIN RPW8"/>
    <property type="match status" value="1"/>
</dbReference>
<gene>
    <name evidence="2" type="ORF">CB5_LOCUS26108</name>
</gene>
<dbReference type="Gene3D" id="3.40.50.300">
    <property type="entry name" value="P-loop containing nucleotide triphosphate hydrolases"/>
    <property type="match status" value="1"/>
</dbReference>
<dbReference type="EMBL" id="LR862136">
    <property type="protein sequence ID" value="CAD1842897.1"/>
    <property type="molecule type" value="Genomic_DNA"/>
</dbReference>
<reference evidence="2" key="1">
    <citation type="submission" date="2020-07" db="EMBL/GenBank/DDBJ databases">
        <authorList>
            <person name="Lin J."/>
        </authorList>
    </citation>
    <scope>NUCLEOTIDE SEQUENCE</scope>
</reference>
<organism evidence="2">
    <name type="scientific">Ananas comosus var. bracteatus</name>
    <name type="common">red pineapple</name>
    <dbReference type="NCBI Taxonomy" id="296719"/>
    <lineage>
        <taxon>Eukaryota</taxon>
        <taxon>Viridiplantae</taxon>
        <taxon>Streptophyta</taxon>
        <taxon>Embryophyta</taxon>
        <taxon>Tracheophyta</taxon>
        <taxon>Spermatophyta</taxon>
        <taxon>Magnoliopsida</taxon>
        <taxon>Liliopsida</taxon>
        <taxon>Poales</taxon>
        <taxon>Bromeliaceae</taxon>
        <taxon>Bromelioideae</taxon>
        <taxon>Ananas</taxon>
    </lineage>
</organism>
<dbReference type="AlphaFoldDB" id="A0A6V7QJ15"/>